<feature type="domain" description="AIG1-type G" evidence="4">
    <location>
        <begin position="32"/>
        <end position="247"/>
    </location>
</feature>
<accession>A0AAV7JAT6</accession>
<dbReference type="Pfam" id="PF04548">
    <property type="entry name" value="AIG1"/>
    <property type="match status" value="1"/>
</dbReference>
<evidence type="ECO:0000256" key="3">
    <source>
        <dbReference type="ARBA" id="ARBA00023134"/>
    </source>
</evidence>
<gene>
    <name evidence="5" type="ORF">LOD99_13070</name>
</gene>
<dbReference type="GO" id="GO:0005525">
    <property type="term" value="F:GTP binding"/>
    <property type="evidence" value="ECO:0007669"/>
    <property type="project" value="UniProtKB-KW"/>
</dbReference>
<dbReference type="PANTHER" id="PTHR10903:SF184">
    <property type="entry name" value="GTP-BINDING PROTEIN A"/>
    <property type="match status" value="1"/>
</dbReference>
<comment type="similarity">
    <text evidence="1">Belongs to the TRAFAC class TrmE-Era-EngA-EngB-Septin-like GTPase superfamily. AIG1/Toc34/Toc159-like paraseptin GTPase family. IAN subfamily.</text>
</comment>
<dbReference type="AlphaFoldDB" id="A0AAV7JAT6"/>
<evidence type="ECO:0000259" key="4">
    <source>
        <dbReference type="PROSITE" id="PS51720"/>
    </source>
</evidence>
<evidence type="ECO:0000256" key="2">
    <source>
        <dbReference type="ARBA" id="ARBA00022741"/>
    </source>
</evidence>
<organism evidence="5 6">
    <name type="scientific">Oopsacas minuta</name>
    <dbReference type="NCBI Taxonomy" id="111878"/>
    <lineage>
        <taxon>Eukaryota</taxon>
        <taxon>Metazoa</taxon>
        <taxon>Porifera</taxon>
        <taxon>Hexactinellida</taxon>
        <taxon>Hexasterophora</taxon>
        <taxon>Lyssacinosida</taxon>
        <taxon>Leucopsacidae</taxon>
        <taxon>Oopsacas</taxon>
    </lineage>
</organism>
<dbReference type="InterPro" id="IPR006703">
    <property type="entry name" value="G_AIG1"/>
</dbReference>
<dbReference type="Proteomes" id="UP001165289">
    <property type="component" value="Unassembled WGS sequence"/>
</dbReference>
<keyword evidence="6" id="KW-1185">Reference proteome</keyword>
<evidence type="ECO:0000313" key="6">
    <source>
        <dbReference type="Proteomes" id="UP001165289"/>
    </source>
</evidence>
<comment type="caution">
    <text evidence="5">The sequence shown here is derived from an EMBL/GenBank/DDBJ whole genome shotgun (WGS) entry which is preliminary data.</text>
</comment>
<dbReference type="PROSITE" id="PS51720">
    <property type="entry name" value="G_AIG1"/>
    <property type="match status" value="1"/>
</dbReference>
<name>A0AAV7JAT6_9METZ</name>
<keyword evidence="3" id="KW-0342">GTP-binding</keyword>
<protein>
    <submittedName>
        <fullName evidence="5">GTPase IMAP family member 7-like</fullName>
    </submittedName>
</protein>
<dbReference type="PANTHER" id="PTHR10903">
    <property type="entry name" value="GTPASE, IMAP FAMILY MEMBER-RELATED"/>
    <property type="match status" value="1"/>
</dbReference>
<dbReference type="EMBL" id="JAKMXF010000365">
    <property type="protein sequence ID" value="KAI6645808.1"/>
    <property type="molecule type" value="Genomic_DNA"/>
</dbReference>
<proteinExistence type="inferred from homology"/>
<reference evidence="5 6" key="1">
    <citation type="journal article" date="2023" name="BMC Biol.">
        <title>The compact genome of the sponge Oopsacas minuta (Hexactinellida) is lacking key metazoan core genes.</title>
        <authorList>
            <person name="Santini S."/>
            <person name="Schenkelaars Q."/>
            <person name="Jourda C."/>
            <person name="Duchesne M."/>
            <person name="Belahbib H."/>
            <person name="Rocher C."/>
            <person name="Selva M."/>
            <person name="Riesgo A."/>
            <person name="Vervoort M."/>
            <person name="Leys S.P."/>
            <person name="Kodjabachian L."/>
            <person name="Le Bivic A."/>
            <person name="Borchiellini C."/>
            <person name="Claverie J.M."/>
            <person name="Renard E."/>
        </authorList>
    </citation>
    <scope>NUCLEOTIDE SEQUENCE [LARGE SCALE GENOMIC DNA]</scope>
    <source>
        <strain evidence="5">SPO-2</strain>
    </source>
</reference>
<dbReference type="InterPro" id="IPR027417">
    <property type="entry name" value="P-loop_NTPase"/>
</dbReference>
<sequence>MATNETLPMDDKEHTLTEKERDFYATVKPETDYNRSIFIVGLSGAGKSQFCNFLTGKDTFKTGGGFMSVTEEPAWCTFEFKNEKVFVIDTPGFGDSCRTENEIFRELCKIGVIASNGSDAVALVINGRGRLDESLEKAMSMLEVLEGSFWEHCFIIFTNEKEMLEMHQVKTGEQYIAETLAYSNYPPILKIMLEKSGNRFMFVESKAKSKNAKYRSEKCNQIFKFIDQIRKETNNEPYINSLMKQGQKYFKQELERIKTDEEPHIKADEETEKKEKESGYVVSKGRMMMNLFSGDKTVGKKSRLSGLDANLATQTATVDDDTIMEYKNGVVTAAHSQSWSEWFSHIKSIALRSKQHSTELASKFMKSPLRPMLK</sequence>
<dbReference type="SUPFAM" id="SSF52540">
    <property type="entry name" value="P-loop containing nucleoside triphosphate hydrolases"/>
    <property type="match status" value="1"/>
</dbReference>
<dbReference type="Gene3D" id="3.40.50.300">
    <property type="entry name" value="P-loop containing nucleotide triphosphate hydrolases"/>
    <property type="match status" value="1"/>
</dbReference>
<keyword evidence="2" id="KW-0547">Nucleotide-binding</keyword>
<evidence type="ECO:0000313" key="5">
    <source>
        <dbReference type="EMBL" id="KAI6645808.1"/>
    </source>
</evidence>
<dbReference type="InterPro" id="IPR045058">
    <property type="entry name" value="GIMA/IAN/Toc"/>
</dbReference>
<evidence type="ECO:0000256" key="1">
    <source>
        <dbReference type="ARBA" id="ARBA00008535"/>
    </source>
</evidence>